<protein>
    <submittedName>
        <fullName evidence="1">Uncharacterized protein</fullName>
    </submittedName>
</protein>
<dbReference type="AlphaFoldDB" id="A0A8S1MQT7"/>
<gene>
    <name evidence="1" type="ORF">PSON_ATCC_30995.1.T0450058</name>
</gene>
<sequence>MLQRKILVPIRRKQQLDTLTQDDFYFESSLEMVEMDEITSMLAKRLKFENQEEGTNETLKMKRCCFNDEKFINFKPGLEIFTKQQQISLIANDKYTIKQIIQQKSGEKRLIQQKNLSEFKHVTTGEINYLEYIGFSDVKQTLKLKKRKGCSEITKKIHKF</sequence>
<dbReference type="EMBL" id="CAJJDN010000045">
    <property type="protein sequence ID" value="CAD8083387.1"/>
    <property type="molecule type" value="Genomic_DNA"/>
</dbReference>
<accession>A0A8S1MQT7</accession>
<name>A0A8S1MQT7_9CILI</name>
<reference evidence="1" key="1">
    <citation type="submission" date="2021-01" db="EMBL/GenBank/DDBJ databases">
        <authorList>
            <consortium name="Genoscope - CEA"/>
            <person name="William W."/>
        </authorList>
    </citation>
    <scope>NUCLEOTIDE SEQUENCE</scope>
</reference>
<comment type="caution">
    <text evidence="1">The sequence shown here is derived from an EMBL/GenBank/DDBJ whole genome shotgun (WGS) entry which is preliminary data.</text>
</comment>
<organism evidence="1 2">
    <name type="scientific">Paramecium sonneborni</name>
    <dbReference type="NCBI Taxonomy" id="65129"/>
    <lineage>
        <taxon>Eukaryota</taxon>
        <taxon>Sar</taxon>
        <taxon>Alveolata</taxon>
        <taxon>Ciliophora</taxon>
        <taxon>Intramacronucleata</taxon>
        <taxon>Oligohymenophorea</taxon>
        <taxon>Peniculida</taxon>
        <taxon>Parameciidae</taxon>
        <taxon>Paramecium</taxon>
    </lineage>
</organism>
<dbReference type="Proteomes" id="UP000692954">
    <property type="component" value="Unassembled WGS sequence"/>
</dbReference>
<evidence type="ECO:0000313" key="2">
    <source>
        <dbReference type="Proteomes" id="UP000692954"/>
    </source>
</evidence>
<keyword evidence="2" id="KW-1185">Reference proteome</keyword>
<proteinExistence type="predicted"/>
<dbReference type="OrthoDB" id="300028at2759"/>
<evidence type="ECO:0000313" key="1">
    <source>
        <dbReference type="EMBL" id="CAD8083387.1"/>
    </source>
</evidence>